<evidence type="ECO:0000313" key="28">
    <source>
        <dbReference type="Proteomes" id="UP000823926"/>
    </source>
</evidence>
<evidence type="ECO:0000256" key="19">
    <source>
        <dbReference type="ARBA" id="ARBA00044919"/>
    </source>
</evidence>
<evidence type="ECO:0000256" key="23">
    <source>
        <dbReference type="ARBA" id="ARBA00045709"/>
    </source>
</evidence>
<feature type="transmembrane region" description="Helical" evidence="25">
    <location>
        <begin position="291"/>
        <end position="311"/>
    </location>
</feature>
<evidence type="ECO:0000256" key="24">
    <source>
        <dbReference type="ARBA" id="ARBA00046376"/>
    </source>
</evidence>
<feature type="transmembrane region" description="Helical" evidence="25">
    <location>
        <begin position="343"/>
        <end position="368"/>
    </location>
</feature>
<comment type="catalytic activity">
    <reaction evidence="12">
        <text>L-lysyl-L-alpha-amino acid(out) = L-lysyl-L-alpha-amino acid(in)</text>
        <dbReference type="Rhea" id="RHEA:79387"/>
        <dbReference type="ChEBI" id="CHEBI:229965"/>
    </reaction>
</comment>
<dbReference type="SUPFAM" id="SSF103473">
    <property type="entry name" value="MFS general substrate transporter"/>
    <property type="match status" value="1"/>
</dbReference>
<evidence type="ECO:0000256" key="21">
    <source>
        <dbReference type="ARBA" id="ARBA00044985"/>
    </source>
</evidence>
<protein>
    <recommendedName>
        <fullName evidence="21">Lysosomal dipeptide transporter MFSD1</fullName>
    </recommendedName>
    <alternativeName>
        <fullName evidence="22">Major facilitator superfamily domain-containing protein 1</fullName>
    </alternativeName>
</protein>
<evidence type="ECO:0000256" key="13">
    <source>
        <dbReference type="ARBA" id="ARBA00044893"/>
    </source>
</evidence>
<comment type="catalytic activity">
    <reaction evidence="16">
        <text>L-lysyl-L-lysine(out) = L-lysyl-L-lysine(in)</text>
        <dbReference type="Rhea" id="RHEA:79403"/>
        <dbReference type="ChEBI" id="CHEBI:229956"/>
    </reaction>
</comment>
<dbReference type="GO" id="GO:0005765">
    <property type="term" value="C:lysosomal membrane"/>
    <property type="evidence" value="ECO:0007669"/>
    <property type="project" value="UniProtKB-SubCell"/>
</dbReference>
<comment type="catalytic activity">
    <reaction evidence="19">
        <text>L-alanyl-L-lysine(out) = L-alanyl-L-lysine(in)</text>
        <dbReference type="Rhea" id="RHEA:79415"/>
        <dbReference type="ChEBI" id="CHEBI:192470"/>
    </reaction>
</comment>
<evidence type="ECO:0000256" key="15">
    <source>
        <dbReference type="ARBA" id="ARBA00044899"/>
    </source>
</evidence>
<comment type="catalytic activity">
    <reaction evidence="17">
        <text>L-arginyl-glycine(out) = L-arginyl-glycine(in)</text>
        <dbReference type="Rhea" id="RHEA:79391"/>
        <dbReference type="ChEBI" id="CHEBI:229955"/>
    </reaction>
</comment>
<evidence type="ECO:0000256" key="3">
    <source>
        <dbReference type="ARBA" id="ARBA00022448"/>
    </source>
</evidence>
<evidence type="ECO:0000256" key="16">
    <source>
        <dbReference type="ARBA" id="ARBA00044900"/>
    </source>
</evidence>
<dbReference type="InterPro" id="IPR036259">
    <property type="entry name" value="MFS_trans_sf"/>
</dbReference>
<comment type="catalytic activity">
    <reaction evidence="11">
        <text>L-alpha-aminoacyl-L-histidine(out) = L-alpha-aminoacyl-L-histidine(in)</text>
        <dbReference type="Rhea" id="RHEA:79375"/>
        <dbReference type="ChEBI" id="CHEBI:229967"/>
    </reaction>
</comment>
<reference evidence="27" key="1">
    <citation type="journal article" date="2021" name="PeerJ">
        <title>Extensive microbial diversity within the chicken gut microbiome revealed by metagenomics and culture.</title>
        <authorList>
            <person name="Gilroy R."/>
            <person name="Ravi A."/>
            <person name="Getino M."/>
            <person name="Pursley I."/>
            <person name="Horton D.L."/>
            <person name="Alikhan N.F."/>
            <person name="Baker D."/>
            <person name="Gharbi K."/>
            <person name="Hall N."/>
            <person name="Watson M."/>
            <person name="Adriaenssens E.M."/>
            <person name="Foster-Nyarko E."/>
            <person name="Jarju S."/>
            <person name="Secka A."/>
            <person name="Antonio M."/>
            <person name="Oren A."/>
            <person name="Chaudhuri R.R."/>
            <person name="La Ragione R."/>
            <person name="Hildebrand F."/>
            <person name="Pallen M.J."/>
        </authorList>
    </citation>
    <scope>NUCLEOTIDE SEQUENCE</scope>
    <source>
        <strain evidence="27">ChiBcec15-1070</strain>
    </source>
</reference>
<evidence type="ECO:0000256" key="17">
    <source>
        <dbReference type="ARBA" id="ARBA00044903"/>
    </source>
</evidence>
<dbReference type="AlphaFoldDB" id="A0A9D1QEF2"/>
<evidence type="ECO:0000256" key="6">
    <source>
        <dbReference type="ARBA" id="ARBA00023136"/>
    </source>
</evidence>
<comment type="catalytic activity">
    <reaction evidence="15">
        <text>L-arginyl-L-alpha-amino acid(out) = L-arginyl-L-alpha-amino acid(in)</text>
        <dbReference type="Rhea" id="RHEA:79371"/>
        <dbReference type="ChEBI" id="CHEBI:84315"/>
    </reaction>
</comment>
<feature type="domain" description="Major facilitator superfamily (MFS) profile" evidence="26">
    <location>
        <begin position="252"/>
        <end position="463"/>
    </location>
</feature>
<comment type="caution">
    <text evidence="27">The sequence shown here is derived from an EMBL/GenBank/DDBJ whole genome shotgun (WGS) entry which is preliminary data.</text>
</comment>
<reference evidence="27" key="2">
    <citation type="submission" date="2021-04" db="EMBL/GenBank/DDBJ databases">
        <authorList>
            <person name="Gilroy R."/>
        </authorList>
    </citation>
    <scope>NUCLEOTIDE SEQUENCE</scope>
    <source>
        <strain evidence="27">ChiBcec15-1070</strain>
    </source>
</reference>
<comment type="subcellular location">
    <subcellularLocation>
        <location evidence="1">Lysosome membrane</location>
        <topology evidence="1">Multi-pass membrane protein</topology>
    </subcellularLocation>
</comment>
<keyword evidence="5 25" id="KW-1133">Transmembrane helix</keyword>
<evidence type="ECO:0000256" key="2">
    <source>
        <dbReference type="ARBA" id="ARBA00008335"/>
    </source>
</evidence>
<dbReference type="InterPro" id="IPR052187">
    <property type="entry name" value="MFSD1"/>
</dbReference>
<evidence type="ECO:0000256" key="20">
    <source>
        <dbReference type="ARBA" id="ARBA00044924"/>
    </source>
</evidence>
<evidence type="ECO:0000256" key="7">
    <source>
        <dbReference type="ARBA" id="ARBA00023228"/>
    </source>
</evidence>
<keyword evidence="4 25" id="KW-0812">Transmembrane</keyword>
<comment type="catalytic activity">
    <reaction evidence="14">
        <text>L-aspartyl-L-lysine(out) = L-aspartyl-L-lysine(in)</text>
        <dbReference type="Rhea" id="RHEA:79411"/>
        <dbReference type="ChEBI" id="CHEBI:229953"/>
    </reaction>
</comment>
<proteinExistence type="inferred from homology"/>
<keyword evidence="6 25" id="KW-0472">Membrane</keyword>
<feature type="transmembrane region" description="Helical" evidence="25">
    <location>
        <begin position="86"/>
        <end position="105"/>
    </location>
</feature>
<dbReference type="PROSITE" id="PS50850">
    <property type="entry name" value="MFS"/>
    <property type="match status" value="1"/>
</dbReference>
<sequence>MVETIQRKMSESRSARWVVLLMVSLTMMCGYFLTDVLAPLKGLLIEIFHWDNTDFGLFNSGYGWFNIFLLMLIFGGMVLDKMGARFTGVLSVGVMLAGIGIKYYAIGFMDPARMVDFWFFGQQTMKLQVLVASLGYALFAVGYETIGITANKIVVRWFRGKELALALGLNVAFARLGTFLALALPLPIAKAFGNSISMPILFGMILLLLGFLTFFVYIGMDRKLDAECAQEGLADDERFRFRDIFAIFRIRAFWYIALLCLLFYAAVHPFVKFAPDLVVQKFGVKEELSGLIPSLLPVGTLILTPLFGNLYDRHGKGASMMIWGAWMLVAVYVGFSIPGITHWLAAVGLVILLGIAFSLVPSAMWPSVPKIIPEHQLGTAYALIFWVQNWGLAGVPLLIGWALDKWGTLPPEMVDGQLTQRYDYTVPMLIFLALGLLAVLFGMLLKREDKRKGYGLQKPNITH</sequence>
<feature type="transmembrane region" description="Helical" evidence="25">
    <location>
        <begin position="424"/>
        <end position="445"/>
    </location>
</feature>
<evidence type="ECO:0000256" key="22">
    <source>
        <dbReference type="ARBA" id="ARBA00045018"/>
    </source>
</evidence>
<comment type="catalytic activity">
    <reaction evidence="10">
        <text>L-alpha-aminoacyl-L-arginine(out) = L-alpha-aminoacyl-L-arginine(in)</text>
        <dbReference type="Rhea" id="RHEA:79367"/>
        <dbReference type="ChEBI" id="CHEBI:229968"/>
    </reaction>
</comment>
<evidence type="ECO:0000256" key="1">
    <source>
        <dbReference type="ARBA" id="ARBA00004155"/>
    </source>
</evidence>
<dbReference type="GO" id="GO:0022857">
    <property type="term" value="F:transmembrane transporter activity"/>
    <property type="evidence" value="ECO:0007669"/>
    <property type="project" value="InterPro"/>
</dbReference>
<evidence type="ECO:0000256" key="11">
    <source>
        <dbReference type="ARBA" id="ARBA00044884"/>
    </source>
</evidence>
<feature type="transmembrane region" description="Helical" evidence="25">
    <location>
        <begin position="318"/>
        <end position="337"/>
    </location>
</feature>
<feature type="transmembrane region" description="Helical" evidence="25">
    <location>
        <begin position="61"/>
        <end position="79"/>
    </location>
</feature>
<comment type="catalytic activity">
    <reaction evidence="9">
        <text>L-histidyl-glycine(out) = L-histidyl-glycine(in)</text>
        <dbReference type="Rhea" id="RHEA:79395"/>
        <dbReference type="ChEBI" id="CHEBI:229957"/>
    </reaction>
</comment>
<evidence type="ECO:0000256" key="14">
    <source>
        <dbReference type="ARBA" id="ARBA00044898"/>
    </source>
</evidence>
<evidence type="ECO:0000256" key="4">
    <source>
        <dbReference type="ARBA" id="ARBA00022692"/>
    </source>
</evidence>
<comment type="function">
    <text evidence="23">Lysosomal dipeptide uniporter that selectively exports lysine, arginine or histidine-containing dipeptides with a net positive charge from the lysosome lumen into the cytosol. Could play a role in a specific type of protein O-glycosylation indirectly regulating macrophages migration and tissue invasion. Also essential for liver homeostasis.</text>
</comment>
<comment type="catalytic activity">
    <reaction evidence="18">
        <text>L-histidyl-L-alpha-amino acid(out) = L-histidyl-L-alpha-amino acid(in)</text>
        <dbReference type="Rhea" id="RHEA:79379"/>
        <dbReference type="ChEBI" id="CHEBI:229964"/>
    </reaction>
</comment>
<feature type="transmembrane region" description="Helical" evidence="25">
    <location>
        <begin position="15"/>
        <end position="34"/>
    </location>
</feature>
<dbReference type="InterPro" id="IPR020846">
    <property type="entry name" value="MFS_dom"/>
</dbReference>
<feature type="transmembrane region" description="Helical" evidence="25">
    <location>
        <begin position="252"/>
        <end position="271"/>
    </location>
</feature>
<feature type="transmembrane region" description="Helical" evidence="25">
    <location>
        <begin position="380"/>
        <end position="404"/>
    </location>
</feature>
<evidence type="ECO:0000256" key="12">
    <source>
        <dbReference type="ARBA" id="ARBA00044891"/>
    </source>
</evidence>
<feature type="transmembrane region" description="Helical" evidence="25">
    <location>
        <begin position="196"/>
        <end position="218"/>
    </location>
</feature>
<dbReference type="PANTHER" id="PTHR23512">
    <property type="entry name" value="MAJOR FACILITATOR SUPERFAMILY DOMAIN-CONTAINING PROTEIN 1"/>
    <property type="match status" value="1"/>
</dbReference>
<keyword evidence="7" id="KW-0458">Lysosome</keyword>
<evidence type="ECO:0000256" key="18">
    <source>
        <dbReference type="ARBA" id="ARBA00044912"/>
    </source>
</evidence>
<evidence type="ECO:0000256" key="9">
    <source>
        <dbReference type="ARBA" id="ARBA00044878"/>
    </source>
</evidence>
<name>A0A9D1QEF2_9BACT</name>
<evidence type="ECO:0000256" key="8">
    <source>
        <dbReference type="ARBA" id="ARBA00044876"/>
    </source>
</evidence>
<comment type="similarity">
    <text evidence="2">Belongs to the major facilitator superfamily.</text>
</comment>
<organism evidence="27 28">
    <name type="scientific">Candidatus Rikenella faecigallinarum</name>
    <dbReference type="NCBI Taxonomy" id="2838745"/>
    <lineage>
        <taxon>Bacteria</taxon>
        <taxon>Pseudomonadati</taxon>
        <taxon>Bacteroidota</taxon>
        <taxon>Bacteroidia</taxon>
        <taxon>Bacteroidales</taxon>
        <taxon>Rikenellaceae</taxon>
        <taxon>Rikenella</taxon>
    </lineage>
</organism>
<dbReference type="PANTHER" id="PTHR23512:SF3">
    <property type="entry name" value="MAJOR FACILITATOR SUPERFAMILY DOMAIN-CONTAINING PROTEIN 1"/>
    <property type="match status" value="1"/>
</dbReference>
<feature type="transmembrane region" description="Helical" evidence="25">
    <location>
        <begin position="125"/>
        <end position="143"/>
    </location>
</feature>
<comment type="catalytic activity">
    <reaction evidence="8">
        <text>L-lysyl-L-alanine(out) = L-lysyl-L-alanine(in)</text>
        <dbReference type="Rhea" id="RHEA:79399"/>
        <dbReference type="ChEBI" id="CHEBI:229954"/>
    </reaction>
</comment>
<dbReference type="InterPro" id="IPR011701">
    <property type="entry name" value="MFS"/>
</dbReference>
<dbReference type="Gene3D" id="1.20.1250.20">
    <property type="entry name" value="MFS general substrate transporter like domains"/>
    <property type="match status" value="2"/>
</dbReference>
<comment type="catalytic activity">
    <reaction evidence="20">
        <text>L-lysyl-glycine(out) = L-lysyl-glycine(in)</text>
        <dbReference type="Rhea" id="RHEA:79407"/>
        <dbReference type="ChEBI" id="CHEBI:191202"/>
    </reaction>
</comment>
<accession>A0A9D1QEF2</accession>
<evidence type="ECO:0000259" key="26">
    <source>
        <dbReference type="PROSITE" id="PS50850"/>
    </source>
</evidence>
<comment type="subunit">
    <text evidence="24">Homodimer. Interacts with lysosomal protein GLMP (via lumenal domain); the interaction starts while both proteins are still in the endoplasmic reticulum and is required for stabilization of MFSD1 in lysosomes but has no direct effect on its targeting to lysosomes or transporter activity.</text>
</comment>
<dbReference type="Pfam" id="PF07690">
    <property type="entry name" value="MFS_1"/>
    <property type="match status" value="1"/>
</dbReference>
<comment type="catalytic activity">
    <reaction evidence="13">
        <text>L-alpha-aminoacyl-L-lysine(out) = L-alpha-aminoacyl-L-lysine(in)</text>
        <dbReference type="Rhea" id="RHEA:79383"/>
        <dbReference type="ChEBI" id="CHEBI:229966"/>
    </reaction>
</comment>
<feature type="transmembrane region" description="Helical" evidence="25">
    <location>
        <begin position="163"/>
        <end position="184"/>
    </location>
</feature>
<gene>
    <name evidence="27" type="ORF">H9888_05755</name>
</gene>
<evidence type="ECO:0000256" key="10">
    <source>
        <dbReference type="ARBA" id="ARBA00044881"/>
    </source>
</evidence>
<dbReference type="Proteomes" id="UP000823926">
    <property type="component" value="Unassembled WGS sequence"/>
</dbReference>
<dbReference type="EMBL" id="DXHL01000027">
    <property type="protein sequence ID" value="HIW10993.1"/>
    <property type="molecule type" value="Genomic_DNA"/>
</dbReference>
<keyword evidence="3" id="KW-0813">Transport</keyword>
<evidence type="ECO:0000256" key="25">
    <source>
        <dbReference type="SAM" id="Phobius"/>
    </source>
</evidence>
<evidence type="ECO:0000256" key="5">
    <source>
        <dbReference type="ARBA" id="ARBA00022989"/>
    </source>
</evidence>
<evidence type="ECO:0000313" key="27">
    <source>
        <dbReference type="EMBL" id="HIW10993.1"/>
    </source>
</evidence>